<dbReference type="Pfam" id="PF03588">
    <property type="entry name" value="Leu_Phe_trans"/>
    <property type="match status" value="1"/>
</dbReference>
<name>A0AAD9GJW2_BABDI</name>
<evidence type="ECO:0000256" key="1">
    <source>
        <dbReference type="ARBA" id="ARBA00022490"/>
    </source>
</evidence>
<dbReference type="GO" id="GO:0005737">
    <property type="term" value="C:cytoplasm"/>
    <property type="evidence" value="ECO:0007669"/>
    <property type="project" value="TreeGrafter"/>
</dbReference>
<dbReference type="GO" id="GO:0008914">
    <property type="term" value="F:leucyl-tRNA--protein transferase activity"/>
    <property type="evidence" value="ECO:0007669"/>
    <property type="project" value="InterPro"/>
</dbReference>
<dbReference type="PANTHER" id="PTHR30098">
    <property type="entry name" value="LEUCYL/PHENYLALANYL-TRNA--PROTEIN TRANSFERASE"/>
    <property type="match status" value="1"/>
</dbReference>
<dbReference type="SUPFAM" id="SSF55729">
    <property type="entry name" value="Acyl-CoA N-acyltransferases (Nat)"/>
    <property type="match status" value="1"/>
</dbReference>
<sequence>MEDCIIYNNNSGGSPDGDEENPWEWEELRNREWDRKLQEMSNMCSVELTNATIDRHDVPYLDEAFLQWFSCFQFVFHEERWRRFSVALQDAYSENVALIVEDTFEEQLKLEAILFSEAFPKQRQQLARGLLIQVWRGVAPKSAPWYAKSAQLIQDIDACCFMKRLIDARSMINCDPLLLPYNDIAAAVDGFINGYFEDETAWSPYVEGDLIYRLFAEGFIPIAISIDISKRNKRLLIPKMHKDRLCLVPLDIIMTRKGKKVAKELRITIDTAFNKVVTGIVQQHGENWMYPEMQDAFNRMHYHRHRHEAGNTYLHSVEVWKGSELVAGEIGVYTSVTGFHTLPSSGTFQMYALGAILHFQGIELWDLGMAIPYKHDLGAQAVTRAEFIELFQQAKAKPRVVEVPERFRNCKDSVELLNSFSVEQRRRCTTMEDVTP</sequence>
<keyword evidence="3" id="KW-0012">Acyltransferase</keyword>
<dbReference type="InterPro" id="IPR016181">
    <property type="entry name" value="Acyl_CoA_acyltransferase"/>
</dbReference>
<evidence type="ECO:0000256" key="3">
    <source>
        <dbReference type="ARBA" id="ARBA00023315"/>
    </source>
</evidence>
<proteinExistence type="predicted"/>
<dbReference type="Proteomes" id="UP001195914">
    <property type="component" value="Unassembled WGS sequence"/>
</dbReference>
<dbReference type="InterPro" id="IPR042203">
    <property type="entry name" value="Leu/Phe-tRNA_Trfase_C"/>
</dbReference>
<evidence type="ECO:0000313" key="5">
    <source>
        <dbReference type="Proteomes" id="UP001195914"/>
    </source>
</evidence>
<reference evidence="4" key="1">
    <citation type="journal article" date="2014" name="Nucleic Acids Res.">
        <title>The evolutionary dynamics of variant antigen genes in Babesia reveal a history of genomic innovation underlying host-parasite interaction.</title>
        <authorList>
            <person name="Jackson A.P."/>
            <person name="Otto T.D."/>
            <person name="Darby A."/>
            <person name="Ramaprasad A."/>
            <person name="Xia D."/>
            <person name="Echaide I.E."/>
            <person name="Farber M."/>
            <person name="Gahlot S."/>
            <person name="Gamble J."/>
            <person name="Gupta D."/>
            <person name="Gupta Y."/>
            <person name="Jackson L."/>
            <person name="Malandrin L."/>
            <person name="Malas T.B."/>
            <person name="Moussa E."/>
            <person name="Nair M."/>
            <person name="Reid A.J."/>
            <person name="Sanders M."/>
            <person name="Sharma J."/>
            <person name="Tracey A."/>
            <person name="Quail M.A."/>
            <person name="Weir W."/>
            <person name="Wastling J.M."/>
            <person name="Hall N."/>
            <person name="Willadsen P."/>
            <person name="Lingelbach K."/>
            <person name="Shiels B."/>
            <person name="Tait A."/>
            <person name="Berriman M."/>
            <person name="Allred D.R."/>
            <person name="Pain A."/>
        </authorList>
    </citation>
    <scope>NUCLEOTIDE SEQUENCE</scope>
    <source>
        <strain evidence="4">1802A</strain>
    </source>
</reference>
<reference evidence="4" key="2">
    <citation type="submission" date="2021-05" db="EMBL/GenBank/DDBJ databases">
        <authorList>
            <person name="Pain A."/>
        </authorList>
    </citation>
    <scope>NUCLEOTIDE SEQUENCE</scope>
    <source>
        <strain evidence="4">1802A</strain>
    </source>
</reference>
<keyword evidence="2 4" id="KW-0808">Transferase</keyword>
<protein>
    <submittedName>
        <fullName evidence="4">Leu/Phe-tRNA protein transferase</fullName>
    </submittedName>
</protein>
<accession>A0AAD9GJW2</accession>
<keyword evidence="1" id="KW-0963">Cytoplasm</keyword>
<evidence type="ECO:0000256" key="2">
    <source>
        <dbReference type="ARBA" id="ARBA00022679"/>
    </source>
</evidence>
<keyword evidence="5" id="KW-1185">Reference proteome</keyword>
<gene>
    <name evidence="4" type="ORF">X943_001761</name>
</gene>
<dbReference type="EMBL" id="JAHBMH010000007">
    <property type="protein sequence ID" value="KAK1939633.1"/>
    <property type="molecule type" value="Genomic_DNA"/>
</dbReference>
<dbReference type="Gene3D" id="3.40.630.70">
    <property type="entry name" value="Leucyl/phenylalanyl-tRNA-protein transferase, C-terminal domain"/>
    <property type="match status" value="1"/>
</dbReference>
<evidence type="ECO:0000313" key="4">
    <source>
        <dbReference type="EMBL" id="KAK1939633.1"/>
    </source>
</evidence>
<organism evidence="4 5">
    <name type="scientific">Babesia divergens</name>
    <dbReference type="NCBI Taxonomy" id="32595"/>
    <lineage>
        <taxon>Eukaryota</taxon>
        <taxon>Sar</taxon>
        <taxon>Alveolata</taxon>
        <taxon>Apicomplexa</taxon>
        <taxon>Aconoidasida</taxon>
        <taxon>Piroplasmida</taxon>
        <taxon>Babesiidae</taxon>
        <taxon>Babesia</taxon>
    </lineage>
</organism>
<dbReference type="AlphaFoldDB" id="A0AAD9GJW2"/>
<comment type="caution">
    <text evidence="4">The sequence shown here is derived from an EMBL/GenBank/DDBJ whole genome shotgun (WGS) entry which is preliminary data.</text>
</comment>
<dbReference type="InterPro" id="IPR004616">
    <property type="entry name" value="Leu/Phe-tRNA_Trfase"/>
</dbReference>
<dbReference type="PANTHER" id="PTHR30098:SF2">
    <property type="entry name" value="LEUCYL_PHENYLALANYL-TRNA--PROTEIN TRANSFERASE"/>
    <property type="match status" value="1"/>
</dbReference>
<dbReference type="GO" id="GO:0030163">
    <property type="term" value="P:protein catabolic process"/>
    <property type="evidence" value="ECO:0007669"/>
    <property type="project" value="InterPro"/>
</dbReference>